<dbReference type="eggNOG" id="COG0068">
    <property type="taxonomic scope" value="Bacteria"/>
</dbReference>
<dbReference type="Pfam" id="PF17788">
    <property type="entry name" value="HypF_C"/>
    <property type="match status" value="1"/>
</dbReference>
<dbReference type="InterPro" id="IPR041440">
    <property type="entry name" value="HypF_C"/>
</dbReference>
<evidence type="ECO:0000256" key="5">
    <source>
        <dbReference type="ARBA" id="ARBA00022771"/>
    </source>
</evidence>
<dbReference type="Proteomes" id="UP000001955">
    <property type="component" value="Chromosome"/>
</dbReference>
<dbReference type="NCBIfam" id="TIGR00143">
    <property type="entry name" value="hypF"/>
    <property type="match status" value="1"/>
</dbReference>
<dbReference type="HOGENOM" id="CLU_009164_0_0_6"/>
<feature type="domain" description="Acylphosphatase-like" evidence="11">
    <location>
        <begin position="22"/>
        <end position="106"/>
    </location>
</feature>
<dbReference type="Gene3D" id="3.30.420.360">
    <property type="match status" value="1"/>
</dbReference>
<dbReference type="SUPFAM" id="SSF55821">
    <property type="entry name" value="YrdC/RibB"/>
    <property type="match status" value="1"/>
</dbReference>
<accession>I2B3Z3</accession>
<feature type="domain" description="YrdC-like" evidence="12">
    <location>
        <begin position="214"/>
        <end position="390"/>
    </location>
</feature>
<dbReference type="AlphaFoldDB" id="I2B3Z3"/>
<dbReference type="InterPro" id="IPR051060">
    <property type="entry name" value="Carbamoyltrans_HypF-like"/>
</dbReference>
<evidence type="ECO:0000256" key="7">
    <source>
        <dbReference type="ARBA" id="ARBA00048220"/>
    </source>
</evidence>
<dbReference type="GO" id="GO:0051604">
    <property type="term" value="P:protein maturation"/>
    <property type="evidence" value="ECO:0007669"/>
    <property type="project" value="TreeGrafter"/>
</dbReference>
<evidence type="ECO:0000313" key="14">
    <source>
        <dbReference type="Proteomes" id="UP000001955"/>
    </source>
</evidence>
<sequence length="760" mass="81632">MGRVSSRVFFISSANITMRNQGVALRIRGKVQGVGFRPYIWQIASEMGLAGDVCNDGSGVVIRLVHLPEDFITALYQRCPPLARIDSLERSVMHWPALPDDFTIRQSDAGAMSTQIVPDAATCPACLAEMNDPAERRYRYPFINCTHCGPRFTIIRAMPYDRPFTVMAGFPLCAACEAEYRDPRDRRFHAQPVACPACGPWLSWQAGDQHAEREAALQAALAALRGGQIIAVKGVGGFHLVCDARNDTAVTLLRLRKQRPKKPLAVMLAQDSGLPGAACALLNTPAAPIVLVDKAHCGPLSPEIAPGLNEVGVLLPGNPLQHLLSQAFGGPLVMTSGNLSGRPPALTNPQALEDLAGLADGWLLHNRDILQRMDDSLVRADGSMLRRARGFVPDALPLPPGLTVTQPLLCLGADLKNTFALARGDQLVLSQHLGDLGQEGVEEQWQHALDLMRQVYDFTPQQVVMDAHPGYQLTRIGHQMGLPVHLVLHHHAHIAACLAEHHWPLDGGAVIGLALDGIGMGAEGELWGGECLRVDYRQCDKLGGLPAVALPGGDLAARQPWRNLLAHCLRFVPGWEALPETAVIRQQMWQPLAKAIARGVNAPLASSAGRLFDAAAAALGCVGLAQSYEGEAACTLEAMAWRHGPVDHPVSLPCVDGQLDLAVFWQSWLGWQAAPEARAWAFHDALAAGLAALARYHARQQGLNTVACGGGVWHNRLLSQRLGHHLADCTLLFPHILPAGDGAISAGQAVIAAAWSQAKG</sequence>
<keyword evidence="6" id="KW-0862">Zinc</keyword>
<protein>
    <recommendedName>
        <fullName evidence="8 9">Carbamoyltransferase HypF</fullName>
        <ecNumber evidence="9">6.2.-.-</ecNumber>
    </recommendedName>
</protein>
<comment type="catalytic activity">
    <reaction evidence="10">
        <text>an acyl phosphate + H2O = a carboxylate + phosphate + H(+)</text>
        <dbReference type="Rhea" id="RHEA:14965"/>
        <dbReference type="ChEBI" id="CHEBI:15377"/>
        <dbReference type="ChEBI" id="CHEBI:15378"/>
        <dbReference type="ChEBI" id="CHEBI:29067"/>
        <dbReference type="ChEBI" id="CHEBI:43474"/>
        <dbReference type="ChEBI" id="CHEBI:59918"/>
        <dbReference type="EC" id="3.6.1.7"/>
    </reaction>
</comment>
<dbReference type="InterPro" id="IPR004421">
    <property type="entry name" value="Carbamoyltransferase_HypF"/>
</dbReference>
<organism evidence="13 14">
    <name type="scientific">Shimwellia blattae (strain ATCC 29907 / DSM 4481 / JCM 1650 / NBRC 105725 / CDC 9005-74)</name>
    <name type="common">Escherichia blattae</name>
    <dbReference type="NCBI Taxonomy" id="630626"/>
    <lineage>
        <taxon>Bacteria</taxon>
        <taxon>Pseudomonadati</taxon>
        <taxon>Pseudomonadota</taxon>
        <taxon>Gammaproteobacteria</taxon>
        <taxon>Enterobacterales</taxon>
        <taxon>Enterobacteriaceae</taxon>
        <taxon>Shimwellia</taxon>
    </lineage>
</organism>
<dbReference type="Pfam" id="PF00708">
    <property type="entry name" value="Acylphosphatase"/>
    <property type="match status" value="1"/>
</dbReference>
<dbReference type="InterPro" id="IPR001792">
    <property type="entry name" value="Acylphosphatase-like_dom"/>
</dbReference>
<dbReference type="InterPro" id="IPR036046">
    <property type="entry name" value="Acylphosphatase-like_dom_sf"/>
</dbReference>
<name>I2B3Z3_SHIBC</name>
<comment type="similarity">
    <text evidence="2 9">Belongs to the carbamoyltransferase HypF family.</text>
</comment>
<evidence type="ECO:0000259" key="12">
    <source>
        <dbReference type="PROSITE" id="PS51163"/>
    </source>
</evidence>
<feature type="active site" evidence="10">
    <location>
        <position position="55"/>
    </location>
</feature>
<dbReference type="EMBL" id="CP001560">
    <property type="protein sequence ID" value="AFJ45247.1"/>
    <property type="molecule type" value="Genomic_DNA"/>
</dbReference>
<dbReference type="InterPro" id="IPR017968">
    <property type="entry name" value="Acylphosphatase_CS"/>
</dbReference>
<dbReference type="PROSITE" id="PS51160">
    <property type="entry name" value="ACYLPHOSPHATASE_3"/>
    <property type="match status" value="1"/>
</dbReference>
<evidence type="ECO:0000256" key="8">
    <source>
        <dbReference type="ARBA" id="ARBA00072168"/>
    </source>
</evidence>
<evidence type="ECO:0000256" key="4">
    <source>
        <dbReference type="ARBA" id="ARBA00022723"/>
    </source>
</evidence>
<dbReference type="Gene3D" id="3.30.70.100">
    <property type="match status" value="1"/>
</dbReference>
<evidence type="ECO:0000256" key="10">
    <source>
        <dbReference type="PROSITE-ProRule" id="PRU00520"/>
    </source>
</evidence>
<evidence type="ECO:0000313" key="13">
    <source>
        <dbReference type="EMBL" id="AFJ45247.1"/>
    </source>
</evidence>
<dbReference type="PIRSF" id="PIRSF006256">
    <property type="entry name" value="CMPcnvr_hdrg_mat"/>
    <property type="match status" value="1"/>
</dbReference>
<comment type="pathway">
    <text evidence="1 9">Protein modification; [NiFe] hydrogenase maturation.</text>
</comment>
<dbReference type="Pfam" id="PF01300">
    <property type="entry name" value="Sua5_yciO_yrdC"/>
    <property type="match status" value="1"/>
</dbReference>
<evidence type="ECO:0000256" key="6">
    <source>
        <dbReference type="ARBA" id="ARBA00022833"/>
    </source>
</evidence>
<evidence type="ECO:0000259" key="11">
    <source>
        <dbReference type="PROSITE" id="PS51160"/>
    </source>
</evidence>
<dbReference type="InterPro" id="IPR017945">
    <property type="entry name" value="DHBP_synth_RibB-like_a/b_dom"/>
</dbReference>
<keyword evidence="14" id="KW-1185">Reference proteome</keyword>
<dbReference type="GO" id="GO:0016743">
    <property type="term" value="F:carboxyl- or carbamoyltransferase activity"/>
    <property type="evidence" value="ECO:0007669"/>
    <property type="project" value="UniProtKB-UniRule"/>
</dbReference>
<dbReference type="GO" id="GO:0016874">
    <property type="term" value="F:ligase activity"/>
    <property type="evidence" value="ECO:0007669"/>
    <property type="project" value="UniProtKB-UniRule"/>
</dbReference>
<evidence type="ECO:0000256" key="3">
    <source>
        <dbReference type="ARBA" id="ARBA00022598"/>
    </source>
</evidence>
<keyword evidence="3" id="KW-0436">Ligase</keyword>
<keyword evidence="4" id="KW-0479">Metal-binding</keyword>
<gene>
    <name evidence="13" type="primary">hypF</name>
    <name evidence="13" type="ordered locus">EBL_c01110</name>
</gene>
<dbReference type="InterPro" id="IPR006070">
    <property type="entry name" value="Sua5-like_dom"/>
</dbReference>
<dbReference type="PANTHER" id="PTHR42959:SF1">
    <property type="entry name" value="CARBAMOYLTRANSFERASE HYPF"/>
    <property type="match status" value="1"/>
</dbReference>
<dbReference type="PROSITE" id="PS00150">
    <property type="entry name" value="ACYLPHOSPHATASE_1"/>
    <property type="match status" value="1"/>
</dbReference>
<evidence type="ECO:0000256" key="2">
    <source>
        <dbReference type="ARBA" id="ARBA00008097"/>
    </source>
</evidence>
<comment type="catalytic activity">
    <reaction evidence="7 9">
        <text>C-terminal L-cysteinyl-[HypE protein] + carbamoyl phosphate + ATP + H2O = C-terminal S-carboxamide-L-cysteinyl-[HypE protein] + AMP + phosphate + diphosphate + H(+)</text>
        <dbReference type="Rhea" id="RHEA:55636"/>
        <dbReference type="Rhea" id="RHEA-COMP:14247"/>
        <dbReference type="Rhea" id="RHEA-COMP:14392"/>
        <dbReference type="ChEBI" id="CHEBI:15377"/>
        <dbReference type="ChEBI" id="CHEBI:15378"/>
        <dbReference type="ChEBI" id="CHEBI:30616"/>
        <dbReference type="ChEBI" id="CHEBI:33019"/>
        <dbReference type="ChEBI" id="CHEBI:43474"/>
        <dbReference type="ChEBI" id="CHEBI:58228"/>
        <dbReference type="ChEBI" id="CHEBI:76913"/>
        <dbReference type="ChEBI" id="CHEBI:139126"/>
        <dbReference type="ChEBI" id="CHEBI:456215"/>
    </reaction>
</comment>
<dbReference type="SUPFAM" id="SSF54975">
    <property type="entry name" value="Acylphosphatase/BLUF domain-like"/>
    <property type="match status" value="1"/>
</dbReference>
<dbReference type="InterPro" id="IPR055128">
    <property type="entry name" value="HypF_C_2"/>
</dbReference>
<dbReference type="GO" id="GO:0003998">
    <property type="term" value="F:acylphosphatase activity"/>
    <property type="evidence" value="ECO:0007669"/>
    <property type="project" value="UniProtKB-EC"/>
</dbReference>
<dbReference type="Pfam" id="PF22521">
    <property type="entry name" value="HypF_C_2"/>
    <property type="match status" value="1"/>
</dbReference>
<dbReference type="FunFam" id="3.30.420.40:FF:000124">
    <property type="entry name" value="Carbamoyltransferase HypF"/>
    <property type="match status" value="1"/>
</dbReference>
<evidence type="ECO:0000256" key="1">
    <source>
        <dbReference type="ARBA" id="ARBA00004711"/>
    </source>
</evidence>
<dbReference type="KEGG" id="ebt:EBL_c01110"/>
<dbReference type="PANTHER" id="PTHR42959">
    <property type="entry name" value="CARBAMOYLTRANSFERASE"/>
    <property type="match status" value="1"/>
</dbReference>
<keyword evidence="5" id="KW-0863">Zinc-finger</keyword>
<dbReference type="STRING" id="630626.EBL_c01110"/>
<dbReference type="PATRIC" id="fig|630626.3.peg.116"/>
<reference evidence="13 14" key="1">
    <citation type="journal article" date="2012" name="J. Bacteriol.">
        <title>Complete genome sequence of the B12-producing Shimwellia blattae strain DSM 4481, isolated from a cockroach.</title>
        <authorList>
            <person name="Brzuszkiewicz E."/>
            <person name="Waschkowitz T."/>
            <person name="Wiezer A."/>
            <person name="Daniel R."/>
        </authorList>
    </citation>
    <scope>NUCLEOTIDE SEQUENCE [LARGE SCALE GENOMIC DNA]</scope>
    <source>
        <strain evidence="14">ATCC 29907 / DSM 4481 / JCM 1650 / NBRC 105725 / CDC 9005-74</strain>
    </source>
</reference>
<dbReference type="EC" id="6.2.-.-" evidence="9"/>
<keyword evidence="10" id="KW-0378">Hydrolase</keyword>
<feature type="active site" evidence="10">
    <location>
        <position position="37"/>
    </location>
</feature>
<dbReference type="Gene3D" id="3.30.110.120">
    <property type="match status" value="1"/>
</dbReference>
<comment type="function">
    <text evidence="9">Involved in the maturation of [NiFe] hydrogenases. Along with HypE, it catalyzes the synthesis of the CN ligands of the active site iron of [NiFe]-hydrogenases. HypF functions as a carbamoyl transferase using carbamoylphosphate as a substrate and transferring the carboxamido moiety in an ATP-dependent reaction to the thiolate of the C-terminal cysteine of HypE yielding a protein-S-carboxamide.</text>
</comment>
<dbReference type="GO" id="GO:0003725">
    <property type="term" value="F:double-stranded RNA binding"/>
    <property type="evidence" value="ECO:0007669"/>
    <property type="project" value="InterPro"/>
</dbReference>
<dbReference type="UniPathway" id="UPA00335"/>
<dbReference type="GO" id="GO:0008270">
    <property type="term" value="F:zinc ion binding"/>
    <property type="evidence" value="ECO:0007669"/>
    <property type="project" value="UniProtKB-KW"/>
</dbReference>
<dbReference type="Gene3D" id="3.90.870.30">
    <property type="match status" value="1"/>
</dbReference>
<evidence type="ECO:0000256" key="9">
    <source>
        <dbReference type="PIRNR" id="PIRNR006256"/>
    </source>
</evidence>
<dbReference type="Pfam" id="PF07503">
    <property type="entry name" value="zf-HYPF"/>
    <property type="match status" value="2"/>
</dbReference>
<dbReference type="PROSITE" id="PS51163">
    <property type="entry name" value="YRDC"/>
    <property type="match status" value="1"/>
</dbReference>
<proteinExistence type="inferred from homology"/>
<dbReference type="InterPro" id="IPR011125">
    <property type="entry name" value="Znf_HypF"/>
</dbReference>
<dbReference type="Gene3D" id="3.30.420.40">
    <property type="match status" value="1"/>
</dbReference>